<keyword evidence="1" id="KW-0812">Transmembrane</keyword>
<dbReference type="EMBL" id="CP109135">
    <property type="protein sequence ID" value="WSD14274.1"/>
    <property type="molecule type" value="Genomic_DNA"/>
</dbReference>
<organism evidence="3 4">
    <name type="scientific">Streptomyces phaeochromogenes</name>
    <dbReference type="NCBI Taxonomy" id="1923"/>
    <lineage>
        <taxon>Bacteria</taxon>
        <taxon>Bacillati</taxon>
        <taxon>Actinomycetota</taxon>
        <taxon>Actinomycetes</taxon>
        <taxon>Kitasatosporales</taxon>
        <taxon>Streptomycetaceae</taxon>
        <taxon>Streptomyces</taxon>
        <taxon>Streptomyces phaeochromogenes group</taxon>
    </lineage>
</organism>
<dbReference type="Proteomes" id="UP001340816">
    <property type="component" value="Chromosome"/>
</dbReference>
<accession>A0ABZ1H811</accession>
<feature type="transmembrane region" description="Helical" evidence="1">
    <location>
        <begin position="32"/>
        <end position="52"/>
    </location>
</feature>
<evidence type="ECO:0000313" key="3">
    <source>
        <dbReference type="EMBL" id="WSD14274.1"/>
    </source>
</evidence>
<keyword evidence="1" id="KW-0472">Membrane</keyword>
<protein>
    <submittedName>
        <fullName evidence="3">Pilus assembly protein</fullName>
    </submittedName>
</protein>
<dbReference type="Pfam" id="PF07811">
    <property type="entry name" value="TadE"/>
    <property type="match status" value="1"/>
</dbReference>
<keyword evidence="1" id="KW-1133">Transmembrane helix</keyword>
<evidence type="ECO:0000256" key="1">
    <source>
        <dbReference type="SAM" id="Phobius"/>
    </source>
</evidence>
<reference evidence="3 4" key="1">
    <citation type="submission" date="2022-10" db="EMBL/GenBank/DDBJ databases">
        <title>The complete genomes of actinobacterial strains from the NBC collection.</title>
        <authorList>
            <person name="Joergensen T.S."/>
            <person name="Alvarez Arevalo M."/>
            <person name="Sterndorff E.B."/>
            <person name="Faurdal D."/>
            <person name="Vuksanovic O."/>
            <person name="Mourched A.-S."/>
            <person name="Charusanti P."/>
            <person name="Shaw S."/>
            <person name="Blin K."/>
            <person name="Weber T."/>
        </authorList>
    </citation>
    <scope>NUCLEOTIDE SEQUENCE [LARGE SCALE GENOMIC DNA]</scope>
    <source>
        <strain evidence="3 4">NBC 01752</strain>
    </source>
</reference>
<gene>
    <name evidence="3" type="ORF">OHB35_14055</name>
</gene>
<feature type="domain" description="TadE-like" evidence="2">
    <location>
        <begin position="30"/>
        <end position="72"/>
    </location>
</feature>
<dbReference type="RefSeq" id="WP_326758924.1">
    <property type="nucleotide sequence ID" value="NZ_CP109135.1"/>
</dbReference>
<sequence>MKWSRCSPHTRSAACEHDRCERTKPLREAGSATLELVLSIPVLILMLAFLSYSGRMPGARLQIEDAAHQAARAATVSRSPSAAAANARSTAEAALSEAGVTCRPVTVTVSGTLQPGSTVSVTVSCPVDLHDLALLRVPGTTTLTARYASPVDLHRSITNTAGG</sequence>
<evidence type="ECO:0000259" key="2">
    <source>
        <dbReference type="Pfam" id="PF07811"/>
    </source>
</evidence>
<name>A0ABZ1H811_STRPH</name>
<proteinExistence type="predicted"/>
<evidence type="ECO:0000313" key="4">
    <source>
        <dbReference type="Proteomes" id="UP001340816"/>
    </source>
</evidence>
<keyword evidence="4" id="KW-1185">Reference proteome</keyword>
<dbReference type="InterPro" id="IPR012495">
    <property type="entry name" value="TadE-like_dom"/>
</dbReference>